<dbReference type="InterPro" id="IPR027385">
    <property type="entry name" value="Beta-barrel_OMP"/>
</dbReference>
<feature type="chain" id="PRO_5008260256" evidence="2">
    <location>
        <begin position="22"/>
        <end position="225"/>
    </location>
</feature>
<dbReference type="SUPFAM" id="SSF56925">
    <property type="entry name" value="OMPA-like"/>
    <property type="match status" value="1"/>
</dbReference>
<organism evidence="4 5">
    <name type="scientific">Woeseia oceani</name>
    <dbReference type="NCBI Taxonomy" id="1548547"/>
    <lineage>
        <taxon>Bacteria</taxon>
        <taxon>Pseudomonadati</taxon>
        <taxon>Pseudomonadota</taxon>
        <taxon>Gammaproteobacteria</taxon>
        <taxon>Woeseiales</taxon>
        <taxon>Woeseiaceae</taxon>
        <taxon>Woeseia</taxon>
    </lineage>
</organism>
<proteinExistence type="predicted"/>
<dbReference type="EMBL" id="CP016268">
    <property type="protein sequence ID" value="ANO52256.1"/>
    <property type="molecule type" value="Genomic_DNA"/>
</dbReference>
<dbReference type="OrthoDB" id="9150045at2"/>
<sequence length="225" mass="24994">MESRIRVLFLIVLMISMSGCAATRNLFGMGPQTAPPPAEDPGQVIEPEVERREIREADIDTEDFEVGAYVGIMSVEDFESNVVYGARIAYHVTEGFFVEGTVGQTDTGLTSFERLSGGAPLLSDSERRFTYYNLNLGYNILPGEAFVGERRAYNSNLYLIAGLGSTRFAGDDRFTVNFGAGYRFLLTDMLAIHLDVRDHLFDIDLLGEEKTVHNLEGHLGLTVFF</sequence>
<evidence type="ECO:0000313" key="4">
    <source>
        <dbReference type="EMBL" id="ANO52256.1"/>
    </source>
</evidence>
<evidence type="ECO:0000256" key="2">
    <source>
        <dbReference type="SAM" id="SignalP"/>
    </source>
</evidence>
<dbReference type="InterPro" id="IPR030820">
    <property type="entry name" value="OMP_myx_plus_Proteobacteria"/>
</dbReference>
<accession>A0A193LID8</accession>
<evidence type="ECO:0000259" key="3">
    <source>
        <dbReference type="Pfam" id="PF13505"/>
    </source>
</evidence>
<evidence type="ECO:0000313" key="5">
    <source>
        <dbReference type="Proteomes" id="UP000092695"/>
    </source>
</evidence>
<dbReference type="Pfam" id="PF13505">
    <property type="entry name" value="OMP_b-brl"/>
    <property type="match status" value="1"/>
</dbReference>
<reference evidence="4 5" key="1">
    <citation type="submission" date="2016-06" db="EMBL/GenBank/DDBJ databases">
        <title>Complete genome sequence of a deep-branching marine Gamma Proteobacterium Woeseia oceani type strain XK5.</title>
        <authorList>
            <person name="Mu D."/>
            <person name="Du Z."/>
        </authorList>
    </citation>
    <scope>NUCLEOTIDE SEQUENCE [LARGE SCALE GENOMIC DNA]</scope>
    <source>
        <strain evidence="4 5">XK5</strain>
    </source>
</reference>
<feature type="signal peptide" evidence="2">
    <location>
        <begin position="1"/>
        <end position="21"/>
    </location>
</feature>
<protein>
    <submittedName>
        <fullName evidence="4">Outer membrane beta-barrel domain-containing protein</fullName>
    </submittedName>
</protein>
<dbReference type="Proteomes" id="UP000092695">
    <property type="component" value="Chromosome"/>
</dbReference>
<evidence type="ECO:0000256" key="1">
    <source>
        <dbReference type="ARBA" id="ARBA00022729"/>
    </source>
</evidence>
<dbReference type="PROSITE" id="PS51257">
    <property type="entry name" value="PROKAR_LIPOPROTEIN"/>
    <property type="match status" value="1"/>
</dbReference>
<dbReference type="Gene3D" id="2.40.160.20">
    <property type="match status" value="1"/>
</dbReference>
<dbReference type="AlphaFoldDB" id="A0A193LID8"/>
<name>A0A193LID8_9GAMM</name>
<dbReference type="RefSeq" id="WP_068617397.1">
    <property type="nucleotide sequence ID" value="NZ_CP016268.1"/>
</dbReference>
<keyword evidence="5" id="KW-1185">Reference proteome</keyword>
<dbReference type="InterPro" id="IPR011250">
    <property type="entry name" value="OMP/PagP_B-barrel"/>
</dbReference>
<dbReference type="STRING" id="1548547.BA177_14605"/>
<gene>
    <name evidence="4" type="ORF">BA177_14605</name>
</gene>
<dbReference type="NCBIfam" id="TIGR04565">
    <property type="entry name" value="OMP_myx_plus"/>
    <property type="match status" value="1"/>
</dbReference>
<feature type="domain" description="Outer membrane protein beta-barrel" evidence="3">
    <location>
        <begin position="64"/>
        <end position="208"/>
    </location>
</feature>
<dbReference type="KEGG" id="woc:BA177_14605"/>
<keyword evidence="1 2" id="KW-0732">Signal</keyword>